<keyword evidence="14" id="KW-0829">Tyrosine-protein kinase</keyword>
<evidence type="ECO:0000256" key="16">
    <source>
        <dbReference type="SAM" id="Phobius"/>
    </source>
</evidence>
<evidence type="ECO:0000313" key="20">
    <source>
        <dbReference type="EMBL" id="TXB66755.1"/>
    </source>
</evidence>
<keyword evidence="13 16" id="KW-0472">Membrane</keyword>
<dbReference type="InterPro" id="IPR003856">
    <property type="entry name" value="LPS_length_determ_N"/>
</dbReference>
<keyword evidence="7 20" id="KW-0808">Transferase</keyword>
<evidence type="ECO:0000256" key="2">
    <source>
        <dbReference type="ARBA" id="ARBA00007316"/>
    </source>
</evidence>
<dbReference type="InterPro" id="IPR025669">
    <property type="entry name" value="AAA_dom"/>
</dbReference>
<comment type="caution">
    <text evidence="20">The sequence shown here is derived from an EMBL/GenBank/DDBJ whole genome shotgun (WGS) entry which is preliminary data.</text>
</comment>
<dbReference type="AlphaFoldDB" id="A0A5C6RXM7"/>
<evidence type="ECO:0000256" key="12">
    <source>
        <dbReference type="ARBA" id="ARBA00022989"/>
    </source>
</evidence>
<keyword evidence="9" id="KW-0547">Nucleotide-binding</keyword>
<dbReference type="GO" id="GO:0004715">
    <property type="term" value="F:non-membrane spanning protein tyrosine kinase activity"/>
    <property type="evidence" value="ECO:0007669"/>
    <property type="project" value="UniProtKB-EC"/>
</dbReference>
<dbReference type="InterPro" id="IPR027417">
    <property type="entry name" value="P-loop_NTPase"/>
</dbReference>
<feature type="domain" description="Polysaccharide chain length determinant N-terminal" evidence="17">
    <location>
        <begin position="31"/>
        <end position="112"/>
    </location>
</feature>
<evidence type="ECO:0000256" key="3">
    <source>
        <dbReference type="ARBA" id="ARBA00008883"/>
    </source>
</evidence>
<comment type="catalytic activity">
    <reaction evidence="15">
        <text>L-tyrosyl-[protein] + ATP = O-phospho-L-tyrosyl-[protein] + ADP + H(+)</text>
        <dbReference type="Rhea" id="RHEA:10596"/>
        <dbReference type="Rhea" id="RHEA-COMP:10136"/>
        <dbReference type="Rhea" id="RHEA-COMP:20101"/>
        <dbReference type="ChEBI" id="CHEBI:15378"/>
        <dbReference type="ChEBI" id="CHEBI:30616"/>
        <dbReference type="ChEBI" id="CHEBI:46858"/>
        <dbReference type="ChEBI" id="CHEBI:61978"/>
        <dbReference type="ChEBI" id="CHEBI:456216"/>
        <dbReference type="EC" id="2.7.10.2"/>
    </reaction>
</comment>
<dbReference type="OrthoDB" id="9794577at2"/>
<dbReference type="Gene3D" id="3.40.50.300">
    <property type="entry name" value="P-loop containing nucleotide triphosphate hydrolases"/>
    <property type="match status" value="1"/>
</dbReference>
<accession>A0A5C6RXM7</accession>
<evidence type="ECO:0000256" key="7">
    <source>
        <dbReference type="ARBA" id="ARBA00022679"/>
    </source>
</evidence>
<dbReference type="PANTHER" id="PTHR32309">
    <property type="entry name" value="TYROSINE-PROTEIN KINASE"/>
    <property type="match status" value="1"/>
</dbReference>
<feature type="domain" description="AAA" evidence="18">
    <location>
        <begin position="590"/>
        <end position="733"/>
    </location>
</feature>
<dbReference type="NCBIfam" id="TIGR01007">
    <property type="entry name" value="eps_fam"/>
    <property type="match status" value="1"/>
</dbReference>
<dbReference type="GO" id="GO:0042802">
    <property type="term" value="F:identical protein binding"/>
    <property type="evidence" value="ECO:0007669"/>
    <property type="project" value="UniProtKB-ARBA"/>
</dbReference>
<feature type="domain" description="Tyrosine-protein kinase G-rich" evidence="19">
    <location>
        <begin position="445"/>
        <end position="521"/>
    </location>
</feature>
<organism evidence="20 21">
    <name type="scientific">Vicingus serpentipes</name>
    <dbReference type="NCBI Taxonomy" id="1926625"/>
    <lineage>
        <taxon>Bacteria</taxon>
        <taxon>Pseudomonadati</taxon>
        <taxon>Bacteroidota</taxon>
        <taxon>Flavobacteriia</taxon>
        <taxon>Flavobacteriales</taxon>
        <taxon>Vicingaceae</taxon>
        <taxon>Vicingus</taxon>
    </lineage>
</organism>
<dbReference type="GO" id="GO:0005524">
    <property type="term" value="F:ATP binding"/>
    <property type="evidence" value="ECO:0007669"/>
    <property type="project" value="UniProtKB-KW"/>
</dbReference>
<evidence type="ECO:0000256" key="1">
    <source>
        <dbReference type="ARBA" id="ARBA00004429"/>
    </source>
</evidence>
<evidence type="ECO:0000259" key="18">
    <source>
        <dbReference type="Pfam" id="PF13614"/>
    </source>
</evidence>
<keyword evidence="11" id="KW-0067">ATP-binding</keyword>
<name>A0A5C6RXM7_9FLAO</name>
<dbReference type="RefSeq" id="WP_147097675.1">
    <property type="nucleotide sequence ID" value="NZ_VOOS01000001.1"/>
</dbReference>
<dbReference type="InterPro" id="IPR050445">
    <property type="entry name" value="Bact_polysacc_biosynth/exp"/>
</dbReference>
<evidence type="ECO:0000256" key="4">
    <source>
        <dbReference type="ARBA" id="ARBA00011903"/>
    </source>
</evidence>
<feature type="transmembrane region" description="Helical" evidence="16">
    <location>
        <begin position="499"/>
        <end position="519"/>
    </location>
</feature>
<dbReference type="GO" id="GO:0005886">
    <property type="term" value="C:plasma membrane"/>
    <property type="evidence" value="ECO:0007669"/>
    <property type="project" value="UniProtKB-SubCell"/>
</dbReference>
<dbReference type="Pfam" id="PF13807">
    <property type="entry name" value="GNVR"/>
    <property type="match status" value="1"/>
</dbReference>
<keyword evidence="8 16" id="KW-0812">Transmembrane</keyword>
<dbReference type="InterPro" id="IPR005702">
    <property type="entry name" value="Wzc-like_C"/>
</dbReference>
<comment type="similarity">
    <text evidence="2">Belongs to the CpsD/CapB family.</text>
</comment>
<keyword evidence="5" id="KW-1003">Cell membrane</keyword>
<evidence type="ECO:0000256" key="8">
    <source>
        <dbReference type="ARBA" id="ARBA00022692"/>
    </source>
</evidence>
<dbReference type="EC" id="2.7.10.2" evidence="4"/>
<keyword evidence="10 20" id="KW-0418">Kinase</keyword>
<dbReference type="EMBL" id="VOOS01000001">
    <property type="protein sequence ID" value="TXB66755.1"/>
    <property type="molecule type" value="Genomic_DNA"/>
</dbReference>
<evidence type="ECO:0000256" key="10">
    <source>
        <dbReference type="ARBA" id="ARBA00022777"/>
    </source>
</evidence>
<comment type="similarity">
    <text evidence="3">Belongs to the etk/wzc family.</text>
</comment>
<dbReference type="CDD" id="cd05387">
    <property type="entry name" value="BY-kinase"/>
    <property type="match status" value="1"/>
</dbReference>
<keyword evidence="12 16" id="KW-1133">Transmembrane helix</keyword>
<evidence type="ECO:0000256" key="14">
    <source>
        <dbReference type="ARBA" id="ARBA00023137"/>
    </source>
</evidence>
<evidence type="ECO:0000256" key="9">
    <source>
        <dbReference type="ARBA" id="ARBA00022741"/>
    </source>
</evidence>
<dbReference type="FunFam" id="3.40.50.300:FF:000527">
    <property type="entry name" value="Tyrosine-protein kinase etk"/>
    <property type="match status" value="1"/>
</dbReference>
<keyword evidence="21" id="KW-1185">Reference proteome</keyword>
<evidence type="ECO:0000256" key="11">
    <source>
        <dbReference type="ARBA" id="ARBA00022840"/>
    </source>
</evidence>
<evidence type="ECO:0000313" key="21">
    <source>
        <dbReference type="Proteomes" id="UP000321721"/>
    </source>
</evidence>
<protein>
    <recommendedName>
        <fullName evidence="4">non-specific protein-tyrosine kinase</fullName>
        <ecNumber evidence="4">2.7.10.2</ecNumber>
    </recommendedName>
</protein>
<comment type="subcellular location">
    <subcellularLocation>
        <location evidence="1">Cell inner membrane</location>
        <topology evidence="1">Multi-pass membrane protein</topology>
    </subcellularLocation>
</comment>
<proteinExistence type="inferred from homology"/>
<evidence type="ECO:0000259" key="19">
    <source>
        <dbReference type="Pfam" id="PF13807"/>
    </source>
</evidence>
<feature type="transmembrane region" description="Helical" evidence="16">
    <location>
        <begin position="39"/>
        <end position="57"/>
    </location>
</feature>
<dbReference type="Pfam" id="PF02706">
    <property type="entry name" value="Wzz"/>
    <property type="match status" value="1"/>
</dbReference>
<gene>
    <name evidence="20" type="ORF">FRY74_00805</name>
</gene>
<evidence type="ECO:0000256" key="5">
    <source>
        <dbReference type="ARBA" id="ARBA00022475"/>
    </source>
</evidence>
<keyword evidence="6" id="KW-0997">Cell inner membrane</keyword>
<dbReference type="PANTHER" id="PTHR32309:SF13">
    <property type="entry name" value="FERRIC ENTEROBACTIN TRANSPORT PROTEIN FEPE"/>
    <property type="match status" value="1"/>
</dbReference>
<dbReference type="Pfam" id="PF13614">
    <property type="entry name" value="AAA_31"/>
    <property type="match status" value="1"/>
</dbReference>
<dbReference type="InterPro" id="IPR032807">
    <property type="entry name" value="GNVR"/>
</dbReference>
<dbReference type="Proteomes" id="UP000321721">
    <property type="component" value="Unassembled WGS sequence"/>
</dbReference>
<evidence type="ECO:0000256" key="13">
    <source>
        <dbReference type="ARBA" id="ARBA00023136"/>
    </source>
</evidence>
<sequence length="821" mass="93184">MESNNQINSNQDVIKNRKHSTFNTESDPILLLHLLRSHLKWFFVIILFCLLSSYLYLRYTIPVYQSNLIFQVGSLNTANQVLNVDNFHENNTIDKDIEILRSKLLFRRAISRLPLAISFYNKGTLLEHELYKSAPIDVEFNIKDSSIINHTFNVVINDINQFELRDGEEILGVFKSGELIVIDKIDFKIKILKEKVTDFIGAVIYFKLNDNASLANNYISKLSVFPINISAKTINISFKDYNAAKARDMVTAIAEEYIDFDIEERSKSSKKILEFVDIQLDKYYNKLKLSENKIQKFQKDNNFKGADATQKYFDRSTKLEDQLIDIELQKNVLVEISSSIESELKNVDVYKLLSILAGTDYSSGITSLVTELKRLLLLKENMLYEVTDNSGAINSMNYKIDVQKKLLTESINTLIKKLTNQRLDLIRKIDEIESHYTNIPANELEYARLQRVLSIDEKFFSLLMDKRTEYSISEAGFVSQHTILDEAGIPKNPISPNKILIISFGFITGVFLSIVLLLIKYIIKNTISSLDDIVRQSHSSFGILGVVPKYKYDIPVSQLVVNKNPKSIIAESFRVLRSNLQFISEGDTNKTIAITSTISGEGKTFCAINLAGIIAYSGKKVVIIDLDMRKPKIHVGFAVENNIGMSTILINKTTIEECIHQSELENLHFITSGPIPPNPSELIISGKLEEVVNELKQTYDYVIIDNPPIGLVSDAMEMLKKADYPIYVFKSEYSKKYFVNNVDKLVLDNNINKLSIILNSIETGTNAYGGKYGYGSAYGYGYGYGHGYAYGYGAGSGYYAEEVAEAKKHKWSNKLFKSKKK</sequence>
<evidence type="ECO:0000259" key="17">
    <source>
        <dbReference type="Pfam" id="PF02706"/>
    </source>
</evidence>
<evidence type="ECO:0000256" key="15">
    <source>
        <dbReference type="ARBA" id="ARBA00051245"/>
    </source>
</evidence>
<reference evidence="20 21" key="1">
    <citation type="submission" date="2019-08" db="EMBL/GenBank/DDBJ databases">
        <title>Genome of Vicingus serpentipes NCIMB 15042.</title>
        <authorList>
            <person name="Bowman J.P."/>
        </authorList>
    </citation>
    <scope>NUCLEOTIDE SEQUENCE [LARGE SCALE GENOMIC DNA]</scope>
    <source>
        <strain evidence="20 21">NCIMB 15042</strain>
    </source>
</reference>
<dbReference type="SUPFAM" id="SSF52540">
    <property type="entry name" value="P-loop containing nucleoside triphosphate hydrolases"/>
    <property type="match status" value="1"/>
</dbReference>
<evidence type="ECO:0000256" key="6">
    <source>
        <dbReference type="ARBA" id="ARBA00022519"/>
    </source>
</evidence>